<feature type="active site" description="Nucleophile" evidence="2">
    <location>
        <position position="121"/>
    </location>
</feature>
<reference evidence="5" key="2">
    <citation type="submission" date="2021-08" db="EMBL/GenBank/DDBJ databases">
        <authorList>
            <person name="Tani A."/>
            <person name="Ola A."/>
            <person name="Ogura Y."/>
            <person name="Katsura K."/>
            <person name="Hayashi T."/>
        </authorList>
    </citation>
    <scope>NUCLEOTIDE SEQUENCE</scope>
    <source>
        <strain evidence="5">KCTC 52305</strain>
    </source>
</reference>
<protein>
    <recommendedName>
        <fullName evidence="4">PNPLA domain-containing protein</fullName>
    </recommendedName>
</protein>
<feature type="chain" id="PRO_5045671966" description="PNPLA domain-containing protein" evidence="3">
    <location>
        <begin position="29"/>
        <end position="405"/>
    </location>
</feature>
<evidence type="ECO:0000256" key="3">
    <source>
        <dbReference type="SAM" id="SignalP"/>
    </source>
</evidence>
<dbReference type="InterPro" id="IPR016035">
    <property type="entry name" value="Acyl_Trfase/lysoPLipase"/>
</dbReference>
<name>A0ABQ4QUR0_9HYPH</name>
<comment type="caution">
    <text evidence="5">The sequence shown here is derived from an EMBL/GenBank/DDBJ whole genome shotgun (WGS) entry which is preliminary data.</text>
</comment>
<dbReference type="Pfam" id="PF01734">
    <property type="entry name" value="Patatin"/>
    <property type="match status" value="1"/>
</dbReference>
<proteinExistence type="predicted"/>
<accession>A0ABQ4QUR0</accession>
<feature type="active site" description="Proton acceptor" evidence="2">
    <location>
        <position position="261"/>
    </location>
</feature>
<feature type="domain" description="PNPLA" evidence="4">
    <location>
        <begin position="86"/>
        <end position="274"/>
    </location>
</feature>
<keyword evidence="2" id="KW-0378">Hydrolase</keyword>
<feature type="short sequence motif" description="GXSXG" evidence="2">
    <location>
        <begin position="119"/>
        <end position="123"/>
    </location>
</feature>
<sequence>MAGRMTRRGLACAATLLLALGTAVPAAAGTVADRQRSATRPAFAAGDLAAARPEGLPAGVRIAGDDPAAFRDLLAGAPMASRQPWLALSGGGENGAFSAGLLKGWSEAGTRPDFGVVTGVSTGALIAPFAFAGAAYDGALERAYTETSAADVFEFGGGPESLTDTWPLKRQIERSVTPSLLAAIAAEQEKGRRLLVVTTELDSGRPVLWDMGAVAAAGGPAGLRLFREVMLASAAIPGIFPPVMIDAQGPGGKRFQEMHADGGATAPYFVAPGRTLLGQAAGQPGEAGGLPAPAVYVVVNTALAPDFQVAERSMLSILGRSLSAMIKAQTAGALALTRAFAGRTGLALHVATIDQRFGKTSQAPFDQGYMRALFAHGERLGRDGTAFDWNPDALTTSTIGRSAAR</sequence>
<evidence type="ECO:0000259" key="4">
    <source>
        <dbReference type="PROSITE" id="PS51635"/>
    </source>
</evidence>
<keyword evidence="1 2" id="KW-0443">Lipid metabolism</keyword>
<feature type="short sequence motif" description="DGA/G" evidence="2">
    <location>
        <begin position="261"/>
        <end position="263"/>
    </location>
</feature>
<dbReference type="RefSeq" id="WP_128560903.1">
    <property type="nucleotide sequence ID" value="NZ_BPQH01000003.1"/>
</dbReference>
<dbReference type="EMBL" id="BPQH01000003">
    <property type="protein sequence ID" value="GJD48505.1"/>
    <property type="molecule type" value="Genomic_DNA"/>
</dbReference>
<feature type="short sequence motif" description="GXGXXG" evidence="2">
    <location>
        <begin position="90"/>
        <end position="95"/>
    </location>
</feature>
<feature type="signal peptide" evidence="3">
    <location>
        <begin position="1"/>
        <end position="28"/>
    </location>
</feature>
<keyword evidence="2" id="KW-0442">Lipid degradation</keyword>
<evidence type="ECO:0000256" key="1">
    <source>
        <dbReference type="ARBA" id="ARBA00023098"/>
    </source>
</evidence>
<reference evidence="5" key="1">
    <citation type="journal article" date="2021" name="Front. Microbiol.">
        <title>Comprehensive Comparative Genomics and Phenotyping of Methylobacterium Species.</title>
        <authorList>
            <person name="Alessa O."/>
            <person name="Ogura Y."/>
            <person name="Fujitani Y."/>
            <person name="Takami H."/>
            <person name="Hayashi T."/>
            <person name="Sahin N."/>
            <person name="Tani A."/>
        </authorList>
    </citation>
    <scope>NUCLEOTIDE SEQUENCE</scope>
    <source>
        <strain evidence="5">KCTC 52305</strain>
    </source>
</reference>
<keyword evidence="6" id="KW-1185">Reference proteome</keyword>
<evidence type="ECO:0000313" key="5">
    <source>
        <dbReference type="EMBL" id="GJD48505.1"/>
    </source>
</evidence>
<dbReference type="PROSITE" id="PS51635">
    <property type="entry name" value="PNPLA"/>
    <property type="match status" value="1"/>
</dbReference>
<dbReference type="Gene3D" id="3.40.1090.10">
    <property type="entry name" value="Cytosolic phospholipase A2 catalytic domain"/>
    <property type="match status" value="1"/>
</dbReference>
<dbReference type="SUPFAM" id="SSF52151">
    <property type="entry name" value="FabD/lysophospholipase-like"/>
    <property type="match status" value="1"/>
</dbReference>
<dbReference type="InterPro" id="IPR002641">
    <property type="entry name" value="PNPLA_dom"/>
</dbReference>
<evidence type="ECO:0000256" key="2">
    <source>
        <dbReference type="PROSITE-ProRule" id="PRU01161"/>
    </source>
</evidence>
<evidence type="ECO:0000313" key="6">
    <source>
        <dbReference type="Proteomes" id="UP001055167"/>
    </source>
</evidence>
<dbReference type="Proteomes" id="UP001055167">
    <property type="component" value="Unassembled WGS sequence"/>
</dbReference>
<keyword evidence="3" id="KW-0732">Signal</keyword>
<gene>
    <name evidence="5" type="ORF">OPKNFCMD_1226</name>
</gene>
<organism evidence="5 6">
    <name type="scientific">Methylobacterium crusticola</name>
    <dbReference type="NCBI Taxonomy" id="1697972"/>
    <lineage>
        <taxon>Bacteria</taxon>
        <taxon>Pseudomonadati</taxon>
        <taxon>Pseudomonadota</taxon>
        <taxon>Alphaproteobacteria</taxon>
        <taxon>Hyphomicrobiales</taxon>
        <taxon>Methylobacteriaceae</taxon>
        <taxon>Methylobacterium</taxon>
    </lineage>
</organism>